<keyword evidence="1" id="KW-0175">Coiled coil</keyword>
<protein>
    <submittedName>
        <fullName evidence="3">Uncharacterized protein</fullName>
    </submittedName>
</protein>
<feature type="region of interest" description="Disordered" evidence="2">
    <location>
        <begin position="84"/>
        <end position="116"/>
    </location>
</feature>
<dbReference type="OrthoDB" id="2393824at2759"/>
<reference evidence="3 4" key="1">
    <citation type="journal article" date="2014" name="Nat. Commun.">
        <title>Klebsormidium flaccidum genome reveals primary factors for plant terrestrial adaptation.</title>
        <authorList>
            <person name="Hori K."/>
            <person name="Maruyama F."/>
            <person name="Fujisawa T."/>
            <person name="Togashi T."/>
            <person name="Yamamoto N."/>
            <person name="Seo M."/>
            <person name="Sato S."/>
            <person name="Yamada T."/>
            <person name="Mori H."/>
            <person name="Tajima N."/>
            <person name="Moriyama T."/>
            <person name="Ikeuchi M."/>
            <person name="Watanabe M."/>
            <person name="Wada H."/>
            <person name="Kobayashi K."/>
            <person name="Saito M."/>
            <person name="Masuda T."/>
            <person name="Sasaki-Sekimoto Y."/>
            <person name="Mashiguchi K."/>
            <person name="Awai K."/>
            <person name="Shimojima M."/>
            <person name="Masuda S."/>
            <person name="Iwai M."/>
            <person name="Nobusawa T."/>
            <person name="Narise T."/>
            <person name="Kondo S."/>
            <person name="Saito H."/>
            <person name="Sato R."/>
            <person name="Murakawa M."/>
            <person name="Ihara Y."/>
            <person name="Oshima-Yamada Y."/>
            <person name="Ohtaka K."/>
            <person name="Satoh M."/>
            <person name="Sonobe K."/>
            <person name="Ishii M."/>
            <person name="Ohtani R."/>
            <person name="Kanamori-Sato M."/>
            <person name="Honoki R."/>
            <person name="Miyazaki D."/>
            <person name="Mochizuki H."/>
            <person name="Umetsu J."/>
            <person name="Higashi K."/>
            <person name="Shibata D."/>
            <person name="Kamiya Y."/>
            <person name="Sato N."/>
            <person name="Nakamura Y."/>
            <person name="Tabata S."/>
            <person name="Ida S."/>
            <person name="Kurokawa K."/>
            <person name="Ohta H."/>
        </authorList>
    </citation>
    <scope>NUCLEOTIDE SEQUENCE [LARGE SCALE GENOMIC DNA]</scope>
    <source>
        <strain evidence="3 4">NIES-2285</strain>
    </source>
</reference>
<proteinExistence type="predicted"/>
<keyword evidence="4" id="KW-1185">Reference proteome</keyword>
<accession>A0A1Y1HXV3</accession>
<dbReference type="EMBL" id="DF237081">
    <property type="protein sequence ID" value="GAQ82993.1"/>
    <property type="molecule type" value="Genomic_DNA"/>
</dbReference>
<evidence type="ECO:0000313" key="4">
    <source>
        <dbReference type="Proteomes" id="UP000054558"/>
    </source>
</evidence>
<name>A0A1Y1HXV3_KLENI</name>
<dbReference type="Proteomes" id="UP000054558">
    <property type="component" value="Unassembled WGS sequence"/>
</dbReference>
<feature type="coiled-coil region" evidence="1">
    <location>
        <begin position="6"/>
        <end position="76"/>
    </location>
</feature>
<evidence type="ECO:0000256" key="2">
    <source>
        <dbReference type="SAM" id="MobiDB-lite"/>
    </source>
</evidence>
<organism evidence="3 4">
    <name type="scientific">Klebsormidium nitens</name>
    <name type="common">Green alga</name>
    <name type="synonym">Ulothrix nitens</name>
    <dbReference type="NCBI Taxonomy" id="105231"/>
    <lineage>
        <taxon>Eukaryota</taxon>
        <taxon>Viridiplantae</taxon>
        <taxon>Streptophyta</taxon>
        <taxon>Klebsormidiophyceae</taxon>
        <taxon>Klebsormidiales</taxon>
        <taxon>Klebsormidiaceae</taxon>
        <taxon>Klebsormidium</taxon>
    </lineage>
</organism>
<evidence type="ECO:0000256" key="1">
    <source>
        <dbReference type="SAM" id="Coils"/>
    </source>
</evidence>
<sequence>MTMDAIQAVELQIAKVNEEIDALSTEIEEAKAKINHAEAAGNVSEVQRWDKERDQLRKEREQLRKKEEQLRDEKARLWAAVVARTEGDEGAGPSGDTEMPDANDDRRRSGDEPWSAGIEEDVRMILERAFASQEADGQPQLDLRPASSPLAQRNRSITYFRGSPSLLLTDLPGQGGNGSTKAKDLLEGNRELHASGRGQHQVQTRVTALIGPSGAGKTRTALEALCHEYGFYLSFSTEKDPGSLLLQKAIERLSDAHEDEYKAVQHDARRFQAFRDDRLKDMPKFVVRILLAHALGLRQYLRQHGDQASPRGFLLFQLIGIGPQEDWLVKTWEVLLALSKAEAVQKLRETMAEIRELVPHQKIFNVFPDEAQVGTELMEGWFPNRLRNEGRPLLNAFVRSLHWDYFEFFHFNLTGTGLSLRHAHQLHSAIAEFGASELRVFSDFARFSKDEALQYAQEYLVRPPDGVKAHLLIGRPRFAAHLVQAVVELGKDWGEALEYLARRQTETEEATSLLGCLKEKTRSLRQDIRHRVLRHLKVLLQSYYLVGRGVSTPIADVDMIQVGICHLIEVGPKGSCPKVELMEPLAVKAVENLFLSEFDLSLDEIMIDNLRLARNDAVLGSLFETLIPRAQTRFLNSPCLETHPLLKPLSNLPDCFKSGAHIECVEGPEQGVPLSEVIPRVEAFTRDRGLLEFLEEPRGNPFFFPEDAAGPDNAAIVRIGGVRWLSLVQAKCRKKVDKLTHALGTLSLNTMYKGDRGAEGKRKQLKASLRKLGVEGVLQVLLAYPAEVKERSLTNATRKLSEDMDFAWVQVCIHAPNIGKYLLAEEVDYLGSIKDV</sequence>
<evidence type="ECO:0000313" key="3">
    <source>
        <dbReference type="EMBL" id="GAQ82993.1"/>
    </source>
</evidence>
<gene>
    <name evidence="3" type="ORF">KFL_001320010</name>
</gene>
<dbReference type="AlphaFoldDB" id="A0A1Y1HXV3"/>